<reference evidence="2 3" key="1">
    <citation type="submission" date="2019-08" db="EMBL/GenBank/DDBJ databases">
        <title>Aureimonas fodiniaquatilis sp. nov., isolated from a coal mine wastewater.</title>
        <authorList>
            <person name="Kim W."/>
        </authorList>
    </citation>
    <scope>NUCLEOTIDE SEQUENCE [LARGE SCALE GENOMIC DNA]</scope>
    <source>
        <strain evidence="2 3">CAU 1482</strain>
    </source>
</reference>
<sequence>MLFRVTRPLRILLLGLALSVAAAPVHAQDLPPAQAAYMKPLGRLATILGSLHYLRKLCGADDANQWRDRMNELMAAQKPSEAERRILTARFNNGYRGFEASYRSCTPAAEVAMQRYLEEGAVLSGQIASRFGN</sequence>
<dbReference type="InterPro" id="IPR012645">
    <property type="entry name" value="CHP02301"/>
</dbReference>
<dbReference type="Pfam" id="PF09539">
    <property type="entry name" value="DUF2385"/>
    <property type="match status" value="1"/>
</dbReference>
<gene>
    <name evidence="2" type="ORF">FPY71_11250</name>
</gene>
<dbReference type="OrthoDB" id="8481666at2"/>
<dbReference type="AlphaFoldDB" id="A0A5B0DX24"/>
<dbReference type="EMBL" id="VTWH01000002">
    <property type="protein sequence ID" value="KAA0971023.1"/>
    <property type="molecule type" value="Genomic_DNA"/>
</dbReference>
<keyword evidence="3" id="KW-1185">Reference proteome</keyword>
<keyword evidence="1" id="KW-0732">Signal</keyword>
<proteinExistence type="predicted"/>
<feature type="signal peptide" evidence="1">
    <location>
        <begin position="1"/>
        <end position="27"/>
    </location>
</feature>
<dbReference type="Proteomes" id="UP000324738">
    <property type="component" value="Unassembled WGS sequence"/>
</dbReference>
<dbReference type="NCBIfam" id="TIGR02301">
    <property type="entry name" value="TIGR02301 family protein"/>
    <property type="match status" value="1"/>
</dbReference>
<dbReference type="RefSeq" id="WP_149300333.1">
    <property type="nucleotide sequence ID" value="NZ_VTWH01000002.1"/>
</dbReference>
<evidence type="ECO:0000256" key="1">
    <source>
        <dbReference type="SAM" id="SignalP"/>
    </source>
</evidence>
<accession>A0A5B0DX24</accession>
<evidence type="ECO:0000313" key="2">
    <source>
        <dbReference type="EMBL" id="KAA0971023.1"/>
    </source>
</evidence>
<comment type="caution">
    <text evidence="2">The sequence shown here is derived from an EMBL/GenBank/DDBJ whole genome shotgun (WGS) entry which is preliminary data.</text>
</comment>
<feature type="chain" id="PRO_5022734067" evidence="1">
    <location>
        <begin position="28"/>
        <end position="133"/>
    </location>
</feature>
<name>A0A5B0DX24_9HYPH</name>
<protein>
    <submittedName>
        <fullName evidence="2">TIGR02301 family protein</fullName>
    </submittedName>
</protein>
<organism evidence="2 3">
    <name type="scientific">Aureimonas fodinaquatilis</name>
    <dbReference type="NCBI Taxonomy" id="2565783"/>
    <lineage>
        <taxon>Bacteria</taxon>
        <taxon>Pseudomonadati</taxon>
        <taxon>Pseudomonadota</taxon>
        <taxon>Alphaproteobacteria</taxon>
        <taxon>Hyphomicrobiales</taxon>
        <taxon>Aurantimonadaceae</taxon>
        <taxon>Aureimonas</taxon>
    </lineage>
</organism>
<evidence type="ECO:0000313" key="3">
    <source>
        <dbReference type="Proteomes" id="UP000324738"/>
    </source>
</evidence>